<dbReference type="InterPro" id="IPR036388">
    <property type="entry name" value="WH-like_DNA-bd_sf"/>
</dbReference>
<dbReference type="Proteomes" id="UP000183002">
    <property type="component" value="Unassembled WGS sequence"/>
</dbReference>
<sequence>MQPDLIETFLDLCETHSFNRTAERQGLTQSTVSGRVASLENSLGVRLFTRSRAGTELTTEGLKFAPHARTLRHAWAEARHSVTATGESVINIRLGIQSDLAPTHMGDWMQGFRHHLPDCAFYIEPDFSAQMCRDLTSGTSDFAVMYTPYPSPDLNFTSLGETKYRLISSETDRRAGLRAATYIRGNFAPAFDAHHSIALPDLRQTPIAAGQSATIAGLLTKLGGAAYLLDDMANALIATGQFRAVTDAPIIRQPVHAATHLRHRTSKLHRHLLRVVQSSFAAT</sequence>
<dbReference type="InterPro" id="IPR000847">
    <property type="entry name" value="LysR_HTH_N"/>
</dbReference>
<dbReference type="RefSeq" id="WP_050520441.1">
    <property type="nucleotide sequence ID" value="NZ_FOCO01000024.1"/>
</dbReference>
<proteinExistence type="inferred from homology"/>
<evidence type="ECO:0000256" key="4">
    <source>
        <dbReference type="ARBA" id="ARBA00023163"/>
    </source>
</evidence>
<evidence type="ECO:0000256" key="2">
    <source>
        <dbReference type="ARBA" id="ARBA00023015"/>
    </source>
</evidence>
<keyword evidence="3 6" id="KW-0238">DNA-binding</keyword>
<dbReference type="InterPro" id="IPR036390">
    <property type="entry name" value="WH_DNA-bd_sf"/>
</dbReference>
<keyword evidence="7" id="KW-1185">Reference proteome</keyword>
<dbReference type="AlphaFoldDB" id="A0A1H8JBN4"/>
<dbReference type="Gene3D" id="1.10.10.10">
    <property type="entry name" value="Winged helix-like DNA-binding domain superfamily/Winged helix DNA-binding domain"/>
    <property type="match status" value="1"/>
</dbReference>
<name>A0A1H8JBN4_9RHOB</name>
<dbReference type="InterPro" id="IPR005119">
    <property type="entry name" value="LysR_subst-bd"/>
</dbReference>
<evidence type="ECO:0000313" key="7">
    <source>
        <dbReference type="Proteomes" id="UP000183002"/>
    </source>
</evidence>
<dbReference type="GO" id="GO:0003700">
    <property type="term" value="F:DNA-binding transcription factor activity"/>
    <property type="evidence" value="ECO:0007669"/>
    <property type="project" value="InterPro"/>
</dbReference>
<dbReference type="Pfam" id="PF03466">
    <property type="entry name" value="LysR_substrate"/>
    <property type="match status" value="1"/>
</dbReference>
<evidence type="ECO:0000256" key="1">
    <source>
        <dbReference type="ARBA" id="ARBA00009437"/>
    </source>
</evidence>
<evidence type="ECO:0000259" key="5">
    <source>
        <dbReference type="PROSITE" id="PS50931"/>
    </source>
</evidence>
<dbReference type="PANTHER" id="PTHR30126:SF21">
    <property type="entry name" value="TRANSCRIPTIONAL REGULATOR-RELATED"/>
    <property type="match status" value="1"/>
</dbReference>
<dbReference type="EMBL" id="FOCO01000024">
    <property type="protein sequence ID" value="SEN77607.1"/>
    <property type="molecule type" value="Genomic_DNA"/>
</dbReference>
<dbReference type="PRINTS" id="PR00039">
    <property type="entry name" value="HTHLYSR"/>
</dbReference>
<dbReference type="STRING" id="1077947.SAMN05216227_102428"/>
<evidence type="ECO:0000256" key="3">
    <source>
        <dbReference type="ARBA" id="ARBA00023125"/>
    </source>
</evidence>
<comment type="similarity">
    <text evidence="1">Belongs to the LysR transcriptional regulatory family.</text>
</comment>
<reference evidence="6 7" key="1">
    <citation type="submission" date="2016-10" db="EMBL/GenBank/DDBJ databases">
        <authorList>
            <person name="de Groot N.N."/>
        </authorList>
    </citation>
    <scope>NUCLEOTIDE SEQUENCE [LARGE SCALE GENOMIC DNA]</scope>
    <source>
        <strain evidence="6 7">CGMCC 1.10836</strain>
    </source>
</reference>
<organism evidence="6 7">
    <name type="scientific">Pseudorhodobacter antarcticus</name>
    <dbReference type="NCBI Taxonomy" id="1077947"/>
    <lineage>
        <taxon>Bacteria</taxon>
        <taxon>Pseudomonadati</taxon>
        <taxon>Pseudomonadota</taxon>
        <taxon>Alphaproteobacteria</taxon>
        <taxon>Rhodobacterales</taxon>
        <taxon>Paracoccaceae</taxon>
        <taxon>Pseudorhodobacter</taxon>
    </lineage>
</organism>
<dbReference type="CDD" id="cd05466">
    <property type="entry name" value="PBP2_LTTR_substrate"/>
    <property type="match status" value="1"/>
</dbReference>
<keyword evidence="2" id="KW-0805">Transcription regulation</keyword>
<gene>
    <name evidence="6" type="ORF">SAMN05216227_102428</name>
</gene>
<evidence type="ECO:0000313" key="6">
    <source>
        <dbReference type="EMBL" id="SEN77607.1"/>
    </source>
</evidence>
<dbReference type="Gene3D" id="3.40.190.10">
    <property type="entry name" value="Periplasmic binding protein-like II"/>
    <property type="match status" value="2"/>
</dbReference>
<feature type="domain" description="HTH lysR-type" evidence="5">
    <location>
        <begin position="1"/>
        <end position="58"/>
    </location>
</feature>
<dbReference type="GO" id="GO:0000976">
    <property type="term" value="F:transcription cis-regulatory region binding"/>
    <property type="evidence" value="ECO:0007669"/>
    <property type="project" value="TreeGrafter"/>
</dbReference>
<dbReference type="Pfam" id="PF00126">
    <property type="entry name" value="HTH_1"/>
    <property type="match status" value="1"/>
</dbReference>
<dbReference type="SUPFAM" id="SSF53850">
    <property type="entry name" value="Periplasmic binding protein-like II"/>
    <property type="match status" value="1"/>
</dbReference>
<dbReference type="PANTHER" id="PTHR30126">
    <property type="entry name" value="HTH-TYPE TRANSCRIPTIONAL REGULATOR"/>
    <property type="match status" value="1"/>
</dbReference>
<dbReference type="PROSITE" id="PS50931">
    <property type="entry name" value="HTH_LYSR"/>
    <property type="match status" value="1"/>
</dbReference>
<accession>A0A1H8JBN4</accession>
<protein>
    <submittedName>
        <fullName evidence="6">DNA-binding transcriptional regulator, LysR family</fullName>
    </submittedName>
</protein>
<dbReference type="OrthoDB" id="9811588at2"/>
<dbReference type="SUPFAM" id="SSF46785">
    <property type="entry name" value="Winged helix' DNA-binding domain"/>
    <property type="match status" value="1"/>
</dbReference>
<keyword evidence="4" id="KW-0804">Transcription</keyword>